<dbReference type="PANTHER" id="PTHR35004">
    <property type="entry name" value="TRANSPOSASE RV3428C-RELATED"/>
    <property type="match status" value="1"/>
</dbReference>
<dbReference type="InterPro" id="IPR012337">
    <property type="entry name" value="RNaseH-like_sf"/>
</dbReference>
<dbReference type="RefSeq" id="WP_337314418.1">
    <property type="nucleotide sequence ID" value="NZ_JAEKNS010000162.1"/>
</dbReference>
<evidence type="ECO:0000313" key="3">
    <source>
        <dbReference type="Proteomes" id="UP000606991"/>
    </source>
</evidence>
<gene>
    <name evidence="2" type="primary">istA</name>
    <name evidence="2" type="ORF">JF886_16385</name>
</gene>
<protein>
    <submittedName>
        <fullName evidence="2">IS21 family transposase</fullName>
    </submittedName>
</protein>
<evidence type="ECO:0000313" key="2">
    <source>
        <dbReference type="EMBL" id="MBJ7596406.1"/>
    </source>
</evidence>
<dbReference type="EMBL" id="JAEKNS010000162">
    <property type="protein sequence ID" value="MBJ7596406.1"/>
    <property type="molecule type" value="Genomic_DNA"/>
</dbReference>
<dbReference type="Proteomes" id="UP000606991">
    <property type="component" value="Unassembled WGS sequence"/>
</dbReference>
<dbReference type="InterPro" id="IPR001584">
    <property type="entry name" value="Integrase_cat-core"/>
</dbReference>
<dbReference type="AlphaFoldDB" id="A0A934N5A1"/>
<dbReference type="InterPro" id="IPR036397">
    <property type="entry name" value="RNaseH_sf"/>
</dbReference>
<dbReference type="NCBIfam" id="NF033546">
    <property type="entry name" value="transpos_IS21"/>
    <property type="match status" value="1"/>
</dbReference>
<accession>A0A934N5A1</accession>
<proteinExistence type="predicted"/>
<feature type="domain" description="Integrase catalytic" evidence="1">
    <location>
        <begin position="107"/>
        <end position="286"/>
    </location>
</feature>
<dbReference type="GO" id="GO:0015074">
    <property type="term" value="P:DNA integration"/>
    <property type="evidence" value="ECO:0007669"/>
    <property type="project" value="InterPro"/>
</dbReference>
<comment type="caution">
    <text evidence="2">The sequence shown here is derived from an EMBL/GenBank/DDBJ whole genome shotgun (WGS) entry which is preliminary data.</text>
</comment>
<sequence length="336" mass="38512">MELHVLRQHGWSVSALARHFNINRRTVSRELEAGQPRQYPHRAPWHPFTAAQLAHIERRLAVCPVIRSTDLHRELCAGYGYAGSYWTFLRQVRPLRPALVREPEVRFETLPGVQTQADWKHLGRWPLGDDLVELHAMVTILGSSRMPAIRIASSCTREVSFERLVRCLDDLGGVTRELLTDRDTVFCNHGGQGPLFVPEWVDLCELLGTVPRACRPYRAKTKGKVERENREIEESFLCWLTGQVVPRRPTLADYDAFAAQWIREVILPRRHRTTGRIIGEAWAEERRLLMPVPAHVLERFAGDDVARPILHVVDAAQRQLGDQVDVRPLSEYEVAL</sequence>
<reference evidence="2 3" key="1">
    <citation type="submission" date="2020-10" db="EMBL/GenBank/DDBJ databases">
        <title>Ca. Dormibacterota MAGs.</title>
        <authorList>
            <person name="Montgomery K."/>
        </authorList>
    </citation>
    <scope>NUCLEOTIDE SEQUENCE [LARGE SCALE GENOMIC DNA]</scope>
    <source>
        <strain evidence="2">SC8812_S17_18</strain>
    </source>
</reference>
<dbReference type="GO" id="GO:0003676">
    <property type="term" value="F:nucleic acid binding"/>
    <property type="evidence" value="ECO:0007669"/>
    <property type="project" value="InterPro"/>
</dbReference>
<dbReference type="PROSITE" id="PS50994">
    <property type="entry name" value="INTEGRASE"/>
    <property type="match status" value="1"/>
</dbReference>
<organism evidence="2 3">
    <name type="scientific">Candidatus Aeolococcus gillhamiae</name>
    <dbReference type="NCBI Taxonomy" id="3127015"/>
    <lineage>
        <taxon>Bacteria</taxon>
        <taxon>Bacillati</taxon>
        <taxon>Candidatus Dormiibacterota</taxon>
        <taxon>Candidatus Dormibacteria</taxon>
        <taxon>Candidatus Aeolococcales</taxon>
        <taxon>Candidatus Aeolococcaceae</taxon>
        <taxon>Candidatus Aeolococcus</taxon>
    </lineage>
</organism>
<evidence type="ECO:0000259" key="1">
    <source>
        <dbReference type="PROSITE" id="PS50994"/>
    </source>
</evidence>
<dbReference type="Gene3D" id="3.30.420.10">
    <property type="entry name" value="Ribonuclease H-like superfamily/Ribonuclease H"/>
    <property type="match status" value="1"/>
</dbReference>
<name>A0A934N5A1_9BACT</name>
<dbReference type="SUPFAM" id="SSF53098">
    <property type="entry name" value="Ribonuclease H-like"/>
    <property type="match status" value="1"/>
</dbReference>